<dbReference type="EMBL" id="KQ418849">
    <property type="protein sequence ID" value="KOF85575.1"/>
    <property type="molecule type" value="Genomic_DNA"/>
</dbReference>
<reference evidence="1" key="1">
    <citation type="submission" date="2015-07" db="EMBL/GenBank/DDBJ databases">
        <title>MeaNS - Measles Nucleotide Surveillance Program.</title>
        <authorList>
            <person name="Tran T."/>
            <person name="Druce J."/>
        </authorList>
    </citation>
    <scope>NUCLEOTIDE SEQUENCE</scope>
    <source>
        <strain evidence="1">UCB-OBI-ISO-001</strain>
        <tissue evidence="1">Gonad</tissue>
    </source>
</reference>
<proteinExistence type="predicted"/>
<name>A0A0L8H9Y9_OCTBM</name>
<protein>
    <submittedName>
        <fullName evidence="1">Uncharacterized protein</fullName>
    </submittedName>
</protein>
<sequence length="51" mass="6028">MTDVDYQDCLKTLKLYSLRGCCEHRIILYNVENIWVVFITRVYGVLVSICK</sequence>
<organism evidence="1">
    <name type="scientific">Octopus bimaculoides</name>
    <name type="common">California two-spotted octopus</name>
    <dbReference type="NCBI Taxonomy" id="37653"/>
    <lineage>
        <taxon>Eukaryota</taxon>
        <taxon>Metazoa</taxon>
        <taxon>Spiralia</taxon>
        <taxon>Lophotrochozoa</taxon>
        <taxon>Mollusca</taxon>
        <taxon>Cephalopoda</taxon>
        <taxon>Coleoidea</taxon>
        <taxon>Octopodiformes</taxon>
        <taxon>Octopoda</taxon>
        <taxon>Incirrata</taxon>
        <taxon>Octopodidae</taxon>
        <taxon>Octopus</taxon>
    </lineage>
</organism>
<dbReference type="AlphaFoldDB" id="A0A0L8H9Y9"/>
<gene>
    <name evidence="1" type="ORF">OCBIM_22020062mg</name>
</gene>
<accession>A0A0L8H9Y9</accession>
<evidence type="ECO:0000313" key="1">
    <source>
        <dbReference type="EMBL" id="KOF85575.1"/>
    </source>
</evidence>